<protein>
    <submittedName>
        <fullName evidence="1">Uncharacterized protein</fullName>
    </submittedName>
</protein>
<name>A0A5C3LF52_9AGAR</name>
<gene>
    <name evidence="1" type="ORF">BDQ12DRAFT_729297</name>
</gene>
<accession>A0A5C3LF52</accession>
<dbReference type="AlphaFoldDB" id="A0A5C3LF52"/>
<evidence type="ECO:0000313" key="1">
    <source>
        <dbReference type="EMBL" id="TFK31734.1"/>
    </source>
</evidence>
<dbReference type="EMBL" id="ML213713">
    <property type="protein sequence ID" value="TFK31734.1"/>
    <property type="molecule type" value="Genomic_DNA"/>
</dbReference>
<organism evidence="1 2">
    <name type="scientific">Crucibulum laeve</name>
    <dbReference type="NCBI Taxonomy" id="68775"/>
    <lineage>
        <taxon>Eukaryota</taxon>
        <taxon>Fungi</taxon>
        <taxon>Dikarya</taxon>
        <taxon>Basidiomycota</taxon>
        <taxon>Agaricomycotina</taxon>
        <taxon>Agaricomycetes</taxon>
        <taxon>Agaricomycetidae</taxon>
        <taxon>Agaricales</taxon>
        <taxon>Agaricineae</taxon>
        <taxon>Nidulariaceae</taxon>
        <taxon>Crucibulum</taxon>
    </lineage>
</organism>
<dbReference type="Proteomes" id="UP000308652">
    <property type="component" value="Unassembled WGS sequence"/>
</dbReference>
<sequence length="158" mass="16899">MTLLFRNIARDVKITLSFRHLSLPSSYPPQQKITALCTPPRKERCGTVSASLTDVASNATNAQILKCRRGAKIVANALIATSTPAPTPARRAPSTPLPSTLDLTAANTPIATSTPVPKPAKSTVAHSHLHLRRQHGRQPAVYARLHLDAGLANALHIL</sequence>
<keyword evidence="2" id="KW-1185">Reference proteome</keyword>
<proteinExistence type="predicted"/>
<reference evidence="1 2" key="1">
    <citation type="journal article" date="2019" name="Nat. Ecol. Evol.">
        <title>Megaphylogeny resolves global patterns of mushroom evolution.</title>
        <authorList>
            <person name="Varga T."/>
            <person name="Krizsan K."/>
            <person name="Foldi C."/>
            <person name="Dima B."/>
            <person name="Sanchez-Garcia M."/>
            <person name="Sanchez-Ramirez S."/>
            <person name="Szollosi G.J."/>
            <person name="Szarkandi J.G."/>
            <person name="Papp V."/>
            <person name="Albert L."/>
            <person name="Andreopoulos W."/>
            <person name="Angelini C."/>
            <person name="Antonin V."/>
            <person name="Barry K.W."/>
            <person name="Bougher N.L."/>
            <person name="Buchanan P."/>
            <person name="Buyck B."/>
            <person name="Bense V."/>
            <person name="Catcheside P."/>
            <person name="Chovatia M."/>
            <person name="Cooper J."/>
            <person name="Damon W."/>
            <person name="Desjardin D."/>
            <person name="Finy P."/>
            <person name="Geml J."/>
            <person name="Haridas S."/>
            <person name="Hughes K."/>
            <person name="Justo A."/>
            <person name="Karasinski D."/>
            <person name="Kautmanova I."/>
            <person name="Kiss B."/>
            <person name="Kocsube S."/>
            <person name="Kotiranta H."/>
            <person name="LaButti K.M."/>
            <person name="Lechner B.E."/>
            <person name="Liimatainen K."/>
            <person name="Lipzen A."/>
            <person name="Lukacs Z."/>
            <person name="Mihaltcheva S."/>
            <person name="Morgado L.N."/>
            <person name="Niskanen T."/>
            <person name="Noordeloos M.E."/>
            <person name="Ohm R.A."/>
            <person name="Ortiz-Santana B."/>
            <person name="Ovrebo C."/>
            <person name="Racz N."/>
            <person name="Riley R."/>
            <person name="Savchenko A."/>
            <person name="Shiryaev A."/>
            <person name="Soop K."/>
            <person name="Spirin V."/>
            <person name="Szebenyi C."/>
            <person name="Tomsovsky M."/>
            <person name="Tulloss R.E."/>
            <person name="Uehling J."/>
            <person name="Grigoriev I.V."/>
            <person name="Vagvolgyi C."/>
            <person name="Papp T."/>
            <person name="Martin F.M."/>
            <person name="Miettinen O."/>
            <person name="Hibbett D.S."/>
            <person name="Nagy L.G."/>
        </authorList>
    </citation>
    <scope>NUCLEOTIDE SEQUENCE [LARGE SCALE GENOMIC DNA]</scope>
    <source>
        <strain evidence="1 2">CBS 166.37</strain>
    </source>
</reference>
<evidence type="ECO:0000313" key="2">
    <source>
        <dbReference type="Proteomes" id="UP000308652"/>
    </source>
</evidence>